<evidence type="ECO:0000313" key="2">
    <source>
        <dbReference type="EMBL" id="COX60924.1"/>
    </source>
</evidence>
<accession>A0A655JRZ7</accession>
<dbReference type="Proteomes" id="UP000044938">
    <property type="component" value="Unassembled WGS sequence"/>
</dbReference>
<organism evidence="2 3">
    <name type="scientific">Mycobacterium tuberculosis</name>
    <dbReference type="NCBI Taxonomy" id="1773"/>
    <lineage>
        <taxon>Bacteria</taxon>
        <taxon>Bacillati</taxon>
        <taxon>Actinomycetota</taxon>
        <taxon>Actinomycetes</taxon>
        <taxon>Mycobacteriales</taxon>
        <taxon>Mycobacteriaceae</taxon>
        <taxon>Mycobacterium</taxon>
        <taxon>Mycobacterium tuberculosis complex</taxon>
    </lineage>
</organism>
<dbReference type="EMBL" id="CSAJ01001110">
    <property type="protein sequence ID" value="COX60924.1"/>
    <property type="molecule type" value="Genomic_DNA"/>
</dbReference>
<gene>
    <name evidence="2" type="ORF">ERS007720_04722</name>
</gene>
<evidence type="ECO:0000313" key="3">
    <source>
        <dbReference type="Proteomes" id="UP000044938"/>
    </source>
</evidence>
<feature type="region of interest" description="Disordered" evidence="1">
    <location>
        <begin position="50"/>
        <end position="82"/>
    </location>
</feature>
<protein>
    <submittedName>
        <fullName evidence="2">Uncharacterized protein</fullName>
    </submittedName>
</protein>
<sequence>MADSGSIALVASVMRRIANLPNASCAGTAGAMSGHHATTGMSSSRKGITTLSAWPASGPDSRSTTNSPAPASAPTRSCASSRGLSAYGSPRIVTMMRLGCSWLASLAASMDSSSMASLSGAMMSVSTRPIATAPIFSRSSSSFLLTAVVVVSGKSTIICAAPPHRFALHRRRRGSLWPPPFPAGAAQHLQG</sequence>
<evidence type="ECO:0000256" key="1">
    <source>
        <dbReference type="SAM" id="MobiDB-lite"/>
    </source>
</evidence>
<proteinExistence type="predicted"/>
<dbReference type="AlphaFoldDB" id="A0A655JRZ7"/>
<name>A0A655JRZ7_MYCTX</name>
<feature type="compositionally biased region" description="Polar residues" evidence="1">
    <location>
        <begin position="60"/>
        <end position="82"/>
    </location>
</feature>
<reference evidence="2 3" key="1">
    <citation type="submission" date="2015-03" db="EMBL/GenBank/DDBJ databases">
        <authorList>
            <consortium name="Pathogen Informatics"/>
        </authorList>
    </citation>
    <scope>NUCLEOTIDE SEQUENCE [LARGE SCALE GENOMIC DNA]</scope>
    <source>
        <strain evidence="2 3">M09401471</strain>
    </source>
</reference>